<dbReference type="EMBL" id="JAROBY010000111">
    <property type="protein sequence ID" value="MEB4799190.1"/>
    <property type="molecule type" value="Genomic_DNA"/>
</dbReference>
<evidence type="ECO:0000313" key="2">
    <source>
        <dbReference type="Proteomes" id="UP001355653"/>
    </source>
</evidence>
<dbReference type="RefSeq" id="WP_127456918.1">
    <property type="nucleotide sequence ID" value="NZ_JAROBY010000111.1"/>
</dbReference>
<accession>A0ABU6DPE1</accession>
<dbReference type="Proteomes" id="UP001355653">
    <property type="component" value="Unassembled WGS sequence"/>
</dbReference>
<reference evidence="1 2" key="1">
    <citation type="submission" date="2023-03" db="EMBL/GenBank/DDBJ databases">
        <title>Bacillus Genome Sequencing.</title>
        <authorList>
            <person name="Dunlap C."/>
        </authorList>
    </citation>
    <scope>NUCLEOTIDE SEQUENCE [LARGE SCALE GENOMIC DNA]</scope>
    <source>
        <strain evidence="1 2">NRS-1351</strain>
    </source>
</reference>
<keyword evidence="2" id="KW-1185">Reference proteome</keyword>
<name>A0ABU6DPE1_9BACL</name>
<gene>
    <name evidence="1" type="ORF">P5G65_35585</name>
</gene>
<protein>
    <submittedName>
        <fullName evidence="1">Uncharacterized protein</fullName>
    </submittedName>
</protein>
<sequence length="115" mass="13411">MIKFYKNHIEFSEYPFSAASISNQGTLHIEDIREVLLDQLPPEIRTHAGDVIFVESIYKKNLEVFAQSNNIPMVRRIDTWALILEDFLDTEFSEEDNERTFKTLEACGISRGEKR</sequence>
<comment type="caution">
    <text evidence="1">The sequence shown here is derived from an EMBL/GenBank/DDBJ whole genome shotgun (WGS) entry which is preliminary data.</text>
</comment>
<proteinExistence type="predicted"/>
<evidence type="ECO:0000313" key="1">
    <source>
        <dbReference type="EMBL" id="MEB4799190.1"/>
    </source>
</evidence>
<organism evidence="1 2">
    <name type="scientific">Paenibacillus chondroitinus</name>
    <dbReference type="NCBI Taxonomy" id="59842"/>
    <lineage>
        <taxon>Bacteria</taxon>
        <taxon>Bacillati</taxon>
        <taxon>Bacillota</taxon>
        <taxon>Bacilli</taxon>
        <taxon>Bacillales</taxon>
        <taxon>Paenibacillaceae</taxon>
        <taxon>Paenibacillus</taxon>
    </lineage>
</organism>